<evidence type="ECO:0000256" key="2">
    <source>
        <dbReference type="ARBA" id="ARBA00022723"/>
    </source>
</evidence>
<keyword evidence="4" id="KW-0862">Zinc</keyword>
<evidence type="ECO:0000256" key="4">
    <source>
        <dbReference type="ARBA" id="ARBA00022833"/>
    </source>
</evidence>
<dbReference type="PANTHER" id="PTHR13173">
    <property type="entry name" value="WW DOMAIN BINDING PROTEIN 4"/>
    <property type="match status" value="1"/>
</dbReference>
<evidence type="ECO:0000259" key="8">
    <source>
        <dbReference type="PROSITE" id="PS50171"/>
    </source>
</evidence>
<reference evidence="9 10" key="1">
    <citation type="submission" date="2016-06" db="EMBL/GenBank/DDBJ databases">
        <authorList>
            <consortium name="Pathogen Informatics"/>
        </authorList>
    </citation>
    <scope>NUCLEOTIDE SEQUENCE [LARGE SCALE GENOMIC DNA]</scope>
    <source>
        <strain evidence="9">PmlGA01</strain>
    </source>
</reference>
<dbReference type="InterPro" id="IPR040023">
    <property type="entry name" value="WBP4"/>
</dbReference>
<dbReference type="InterPro" id="IPR000690">
    <property type="entry name" value="Matrin/U1-C_Znf_C2H2"/>
</dbReference>
<evidence type="ECO:0000256" key="6">
    <source>
        <dbReference type="SAM" id="Coils"/>
    </source>
</evidence>
<proteinExistence type="predicted"/>
<accession>A0A1C3KFZ5</accession>
<dbReference type="PROSITE" id="PS50171">
    <property type="entry name" value="ZF_MATRIN"/>
    <property type="match status" value="1"/>
</dbReference>
<evidence type="ECO:0000256" key="3">
    <source>
        <dbReference type="ARBA" id="ARBA00022771"/>
    </source>
</evidence>
<feature type="coiled-coil region" evidence="6">
    <location>
        <begin position="51"/>
        <end position="78"/>
    </location>
</feature>
<protein>
    <submittedName>
        <fullName evidence="9">U1 small nuclear ribonucleoprotein C, putative</fullName>
    </submittedName>
</protein>
<dbReference type="AlphaFoldDB" id="A0A1C3KFZ5"/>
<gene>
    <name evidence="9" type="primary">PmlGA01_130049700</name>
    <name evidence="9" type="ORF">PMLGA01_130049700</name>
</gene>
<organism evidence="9 10">
    <name type="scientific">Plasmodium malariae</name>
    <dbReference type="NCBI Taxonomy" id="5858"/>
    <lineage>
        <taxon>Eukaryota</taxon>
        <taxon>Sar</taxon>
        <taxon>Alveolata</taxon>
        <taxon>Apicomplexa</taxon>
        <taxon>Aconoidasida</taxon>
        <taxon>Haemosporida</taxon>
        <taxon>Plasmodiidae</taxon>
        <taxon>Plasmodium</taxon>
        <taxon>Plasmodium (Plasmodium)</taxon>
    </lineage>
</organism>
<feature type="domain" description="Matrin-type" evidence="8">
    <location>
        <begin position="11"/>
        <end position="42"/>
    </location>
</feature>
<dbReference type="GO" id="GO:0071011">
    <property type="term" value="C:precatalytic spliceosome"/>
    <property type="evidence" value="ECO:0007669"/>
    <property type="project" value="TreeGrafter"/>
</dbReference>
<evidence type="ECO:0000313" key="10">
    <source>
        <dbReference type="Proteomes" id="UP000219799"/>
    </source>
</evidence>
<dbReference type="EMBL" id="LT594501">
    <property type="protein sequence ID" value="SBT72583.1"/>
    <property type="molecule type" value="Genomic_DNA"/>
</dbReference>
<feature type="region of interest" description="Disordered" evidence="7">
    <location>
        <begin position="242"/>
        <end position="263"/>
    </location>
</feature>
<evidence type="ECO:0000256" key="1">
    <source>
        <dbReference type="ARBA" id="ARBA00004123"/>
    </source>
</evidence>
<keyword evidence="3" id="KW-0863">Zinc-finger</keyword>
<dbReference type="GO" id="GO:0003723">
    <property type="term" value="F:RNA binding"/>
    <property type="evidence" value="ECO:0007669"/>
    <property type="project" value="TreeGrafter"/>
</dbReference>
<keyword evidence="9" id="KW-0687">Ribonucleoprotein</keyword>
<dbReference type="PANTHER" id="PTHR13173:SF10">
    <property type="entry name" value="WW DOMAIN-BINDING PROTEIN 4"/>
    <property type="match status" value="1"/>
</dbReference>
<dbReference type="GO" id="GO:0000398">
    <property type="term" value="P:mRNA splicing, via spliceosome"/>
    <property type="evidence" value="ECO:0007669"/>
    <property type="project" value="InterPro"/>
</dbReference>
<keyword evidence="5" id="KW-0539">Nucleus</keyword>
<dbReference type="GO" id="GO:0008270">
    <property type="term" value="F:zinc ion binding"/>
    <property type="evidence" value="ECO:0007669"/>
    <property type="project" value="UniProtKB-KW"/>
</dbReference>
<feature type="compositionally biased region" description="Polar residues" evidence="7">
    <location>
        <begin position="244"/>
        <end position="254"/>
    </location>
</feature>
<keyword evidence="2" id="KW-0479">Metal-binding</keyword>
<evidence type="ECO:0000256" key="5">
    <source>
        <dbReference type="ARBA" id="ARBA00023242"/>
    </source>
</evidence>
<keyword evidence="6" id="KW-0175">Coiled coil</keyword>
<evidence type="ECO:0000313" key="9">
    <source>
        <dbReference type="EMBL" id="SBT72583.1"/>
    </source>
</evidence>
<comment type="subcellular location">
    <subcellularLocation>
        <location evidence="1">Nucleus</location>
    </subcellularLocation>
</comment>
<dbReference type="VEuPathDB" id="PlasmoDB:PmUG01_13055900"/>
<dbReference type="Proteomes" id="UP000219799">
    <property type="component" value="Chromosome 13"/>
</dbReference>
<name>A0A1C3KFZ5_PLAMA</name>
<evidence type="ECO:0000256" key="7">
    <source>
        <dbReference type="SAM" id="MobiDB-lite"/>
    </source>
</evidence>
<sequence>MTDYWVSSKKHYCETCNCWISGHKVNIKNHERSTRHIENFKNLLNKSFKRREQETKDKEFIEKELKKLENVEKKFLSDLQKNDISNKSNSSINLNTCHSNNKNRISNSSNNITSNNVTNYVSSGQGNKKWVVMIHEDTGSLLFYNRLKNGITYEKPKDFFDYLPEYETFSEQNGWFKNNIINVTTERTGSSGNYEDINNAFSFNSYEQNCRDAKSTMVESTCKSDERDVKYVKCEKDKTHMNEENITNGGNNSRGESKLDKKSEKTYYTNIEEEKQLNKNNLDIGNKNKNTNISIFYKKADSTVSIPDDKKKKIHNKKENIEKTDKPNTREQIEEGDKVKIDLISKPGAWESVEDSEINTISNEKIEQIFYNIKSKEEIEKEEITQLEEDIRYEYSAHNEFYVKKKELENEDIFLSQEFKFVSKPIYKKAIDKNLNKKVEFAKRSIKSIQNKKKIS</sequence>